<evidence type="ECO:0000313" key="11">
    <source>
        <dbReference type="Proteomes" id="UP000198781"/>
    </source>
</evidence>
<dbReference type="InterPro" id="IPR001041">
    <property type="entry name" value="2Fe-2S_ferredoxin-type"/>
</dbReference>
<keyword evidence="7" id="KW-0411">Iron-sulfur</keyword>
<feature type="domain" description="2Fe-2S ferredoxin-type" evidence="9">
    <location>
        <begin position="5"/>
        <end position="98"/>
    </location>
</feature>
<sequence length="98" mass="10668">MSDLPSIPFFTARVGDDGTQCDAWPEQPLLQSLEQGGIDWPSSCRNGTCRTCIGLLAEGEVRYEIEWPGLSPEERAEGCVLPCVAYPVSDLRLEAPGI</sequence>
<protein>
    <submittedName>
        <fullName evidence="10">Ferredoxin</fullName>
    </submittedName>
</protein>
<evidence type="ECO:0000256" key="5">
    <source>
        <dbReference type="ARBA" id="ARBA00022982"/>
    </source>
</evidence>
<dbReference type="SUPFAM" id="SSF54292">
    <property type="entry name" value="2Fe-2S ferredoxin-like"/>
    <property type="match status" value="1"/>
</dbReference>
<dbReference type="PANTHER" id="PTHR43112:SF3">
    <property type="entry name" value="FERREDOXIN-2, CHLOROPLASTIC"/>
    <property type="match status" value="1"/>
</dbReference>
<evidence type="ECO:0000313" key="10">
    <source>
        <dbReference type="EMBL" id="SDC24619.1"/>
    </source>
</evidence>
<comment type="similarity">
    <text evidence="1">Belongs to the 2Fe2S plant-type ferredoxin family.</text>
</comment>
<dbReference type="RefSeq" id="WP_092739951.1">
    <property type="nucleotide sequence ID" value="NZ_FMZC01000001.1"/>
</dbReference>
<dbReference type="Gene3D" id="3.10.20.30">
    <property type="match status" value="1"/>
</dbReference>
<dbReference type="Proteomes" id="UP000198781">
    <property type="component" value="Unassembled WGS sequence"/>
</dbReference>
<keyword evidence="3" id="KW-0001">2Fe-2S</keyword>
<evidence type="ECO:0000256" key="6">
    <source>
        <dbReference type="ARBA" id="ARBA00023004"/>
    </source>
</evidence>
<accession>A0A1G6K0Q8</accession>
<comment type="cofactor">
    <cofactor evidence="8">
        <name>[2Fe-2S] cluster</name>
        <dbReference type="ChEBI" id="CHEBI:190135"/>
    </cofactor>
</comment>
<name>A0A1G6K0Q8_9BURK</name>
<evidence type="ECO:0000256" key="3">
    <source>
        <dbReference type="ARBA" id="ARBA00022714"/>
    </source>
</evidence>
<dbReference type="AlphaFoldDB" id="A0A1G6K0Q8"/>
<dbReference type="PROSITE" id="PS51085">
    <property type="entry name" value="2FE2S_FER_2"/>
    <property type="match status" value="1"/>
</dbReference>
<keyword evidence="4" id="KW-0479">Metal-binding</keyword>
<evidence type="ECO:0000256" key="4">
    <source>
        <dbReference type="ARBA" id="ARBA00022723"/>
    </source>
</evidence>
<organism evidence="10 11">
    <name type="scientific">Paracidovorax valerianellae</name>
    <dbReference type="NCBI Taxonomy" id="187868"/>
    <lineage>
        <taxon>Bacteria</taxon>
        <taxon>Pseudomonadati</taxon>
        <taxon>Pseudomonadota</taxon>
        <taxon>Betaproteobacteria</taxon>
        <taxon>Burkholderiales</taxon>
        <taxon>Comamonadaceae</taxon>
        <taxon>Paracidovorax</taxon>
    </lineage>
</organism>
<evidence type="ECO:0000256" key="7">
    <source>
        <dbReference type="ARBA" id="ARBA00023014"/>
    </source>
</evidence>
<gene>
    <name evidence="10" type="ORF">SAMN05192589_101532</name>
</gene>
<evidence type="ECO:0000256" key="1">
    <source>
        <dbReference type="ARBA" id="ARBA00007874"/>
    </source>
</evidence>
<dbReference type="PANTHER" id="PTHR43112">
    <property type="entry name" value="FERREDOXIN"/>
    <property type="match status" value="1"/>
</dbReference>
<evidence type="ECO:0000256" key="8">
    <source>
        <dbReference type="ARBA" id="ARBA00034078"/>
    </source>
</evidence>
<reference evidence="10 11" key="1">
    <citation type="submission" date="2016-10" db="EMBL/GenBank/DDBJ databases">
        <authorList>
            <person name="de Groot N.N."/>
        </authorList>
    </citation>
    <scope>NUCLEOTIDE SEQUENCE [LARGE SCALE GENOMIC DNA]</scope>
    <source>
        <strain evidence="10 11">DSM 16619</strain>
    </source>
</reference>
<keyword evidence="6" id="KW-0408">Iron</keyword>
<dbReference type="OrthoDB" id="9806195at2"/>
<proteinExistence type="inferred from homology"/>
<keyword evidence="5" id="KW-0249">Electron transport</keyword>
<dbReference type="GO" id="GO:0046872">
    <property type="term" value="F:metal ion binding"/>
    <property type="evidence" value="ECO:0007669"/>
    <property type="project" value="UniProtKB-KW"/>
</dbReference>
<dbReference type="CDD" id="cd00207">
    <property type="entry name" value="fer2"/>
    <property type="match status" value="1"/>
</dbReference>
<dbReference type="InterPro" id="IPR036010">
    <property type="entry name" value="2Fe-2S_ferredoxin-like_sf"/>
</dbReference>
<dbReference type="GO" id="GO:0051537">
    <property type="term" value="F:2 iron, 2 sulfur cluster binding"/>
    <property type="evidence" value="ECO:0007669"/>
    <property type="project" value="UniProtKB-KW"/>
</dbReference>
<dbReference type="EMBL" id="FMZC01000001">
    <property type="protein sequence ID" value="SDC24619.1"/>
    <property type="molecule type" value="Genomic_DNA"/>
</dbReference>
<dbReference type="Pfam" id="PF00111">
    <property type="entry name" value="Fer2"/>
    <property type="match status" value="1"/>
</dbReference>
<evidence type="ECO:0000259" key="9">
    <source>
        <dbReference type="PROSITE" id="PS51085"/>
    </source>
</evidence>
<dbReference type="InterPro" id="IPR012675">
    <property type="entry name" value="Beta-grasp_dom_sf"/>
</dbReference>
<keyword evidence="11" id="KW-1185">Reference proteome</keyword>
<dbReference type="STRING" id="187868.SAMN05192589_101532"/>
<keyword evidence="2" id="KW-0813">Transport</keyword>
<evidence type="ECO:0000256" key="2">
    <source>
        <dbReference type="ARBA" id="ARBA00022448"/>
    </source>
</evidence>